<evidence type="ECO:0000313" key="1">
    <source>
        <dbReference type="EMBL" id="DAB37785.1"/>
    </source>
</evidence>
<accession>A0A2D3WD10</accession>
<dbReference type="RefSeq" id="WP_303663136.1">
    <property type="nucleotide sequence ID" value="NZ_DLUI01000133.1"/>
</dbReference>
<evidence type="ECO:0000313" key="2">
    <source>
        <dbReference type="Proteomes" id="UP000228859"/>
    </source>
</evidence>
<organism evidence="1 2">
    <name type="scientific">Sulfuricurvum kujiense</name>
    <dbReference type="NCBI Taxonomy" id="148813"/>
    <lineage>
        <taxon>Bacteria</taxon>
        <taxon>Pseudomonadati</taxon>
        <taxon>Campylobacterota</taxon>
        <taxon>Epsilonproteobacteria</taxon>
        <taxon>Campylobacterales</taxon>
        <taxon>Sulfurimonadaceae</taxon>
        <taxon>Sulfuricurvum</taxon>
    </lineage>
</organism>
<proteinExistence type="predicted"/>
<reference evidence="1 2" key="1">
    <citation type="journal article" date="2017" name="Front. Microbiol.">
        <title>Comparative Genomic Analysis of the Class Epsilonproteobacteria and Proposed Reclassification to Epsilonbacteraeota (phyl. nov.).</title>
        <authorList>
            <person name="Waite D.W."/>
            <person name="Vanwonterghem I."/>
            <person name="Rinke C."/>
            <person name="Parks D.H."/>
            <person name="Zhang Y."/>
            <person name="Takai K."/>
            <person name="Sievert S.M."/>
            <person name="Simon J."/>
            <person name="Campbell B.J."/>
            <person name="Hanson T.E."/>
            <person name="Woyke T."/>
            <person name="Klotz M.G."/>
            <person name="Hugenholtz P."/>
        </authorList>
    </citation>
    <scope>NUCLEOTIDE SEQUENCE [LARGE SCALE GENOMIC DNA]</scope>
    <source>
        <strain evidence="1">UBA12443</strain>
    </source>
</reference>
<dbReference type="Proteomes" id="UP000228859">
    <property type="component" value="Unassembled WGS sequence"/>
</dbReference>
<dbReference type="EMBL" id="DLUI01000133">
    <property type="protein sequence ID" value="DAB37785.1"/>
    <property type="molecule type" value="Genomic_DNA"/>
</dbReference>
<dbReference type="AlphaFoldDB" id="A0A2D3WD10"/>
<sequence length="292" mass="33733">MKLSFSLAALLCANLWGVTLDEINTKPPSREKNFLIWQFLRQDINATQAAEAFYQIDTVNERFLFDYACKTDEAEIRYTAECLQKVSTDLMSIVEDDCLYLALTPIKAQHLESYERELIATRLGDRFGDVQWLRTMNHNNHFSAFSDLSSSLKLFLISGAQYRADHFNLPIDNDILAQLTVAKGFDPFVYLVATDPKLEKIQESLSTISGGVYPPQTHFYLGINALKYNRADNALFHFQESKRKAYSPMERDKNSFWIYRITQDEEVLKELSESLDINMYTLWAREKLGVET</sequence>
<feature type="non-terminal residue" evidence="1">
    <location>
        <position position="292"/>
    </location>
</feature>
<protein>
    <submittedName>
        <fullName evidence="1">Uncharacterized protein</fullName>
    </submittedName>
</protein>
<name>A0A2D3WD10_9BACT</name>
<gene>
    <name evidence="1" type="ORF">CFH83_09265</name>
</gene>
<comment type="caution">
    <text evidence="1">The sequence shown here is derived from an EMBL/GenBank/DDBJ whole genome shotgun (WGS) entry which is preliminary data.</text>
</comment>